<evidence type="ECO:0000256" key="5">
    <source>
        <dbReference type="ARBA" id="ARBA00022741"/>
    </source>
</evidence>
<keyword evidence="15" id="KW-1185">Reference proteome</keyword>
<evidence type="ECO:0000256" key="9">
    <source>
        <dbReference type="SAM" id="Coils"/>
    </source>
</evidence>
<dbReference type="EMBL" id="BAAAQF010000024">
    <property type="protein sequence ID" value="GAA1692026.1"/>
    <property type="molecule type" value="Genomic_DNA"/>
</dbReference>
<comment type="caution">
    <text evidence="14">The sequence shown here is derived from an EMBL/GenBank/DDBJ whole genome shotgun (WGS) entry which is preliminary data.</text>
</comment>
<feature type="coiled-coil region" evidence="9">
    <location>
        <begin position="101"/>
        <end position="128"/>
    </location>
</feature>
<accession>A0ABP4TQD3</accession>
<dbReference type="InterPro" id="IPR011712">
    <property type="entry name" value="Sig_transdc_His_kin_sub3_dim/P"/>
</dbReference>
<dbReference type="InterPro" id="IPR036890">
    <property type="entry name" value="HATPase_C_sf"/>
</dbReference>
<keyword evidence="3" id="KW-0597">Phosphoprotein</keyword>
<keyword evidence="5" id="KW-0547">Nucleotide-binding</keyword>
<dbReference type="Gene3D" id="3.30.565.10">
    <property type="entry name" value="Histidine kinase-like ATPase, C-terminal domain"/>
    <property type="match status" value="1"/>
</dbReference>
<organism evidence="14 15">
    <name type="scientific">Glycomyces endophyticus</name>
    <dbReference type="NCBI Taxonomy" id="480996"/>
    <lineage>
        <taxon>Bacteria</taxon>
        <taxon>Bacillati</taxon>
        <taxon>Actinomycetota</taxon>
        <taxon>Actinomycetes</taxon>
        <taxon>Glycomycetales</taxon>
        <taxon>Glycomycetaceae</taxon>
        <taxon>Glycomyces</taxon>
    </lineage>
</organism>
<dbReference type="EC" id="2.7.13.3" evidence="2"/>
<evidence type="ECO:0000313" key="14">
    <source>
        <dbReference type="EMBL" id="GAA1692026.1"/>
    </source>
</evidence>
<dbReference type="InterPro" id="IPR003594">
    <property type="entry name" value="HATPase_dom"/>
</dbReference>
<dbReference type="Gene3D" id="1.20.5.1930">
    <property type="match status" value="1"/>
</dbReference>
<dbReference type="Pfam" id="PF02518">
    <property type="entry name" value="HATPase_c"/>
    <property type="match status" value="1"/>
</dbReference>
<keyword evidence="8" id="KW-0902">Two-component regulatory system</keyword>
<feature type="transmembrane region" description="Helical" evidence="11">
    <location>
        <begin position="74"/>
        <end position="91"/>
    </location>
</feature>
<dbReference type="Pfam" id="PF07730">
    <property type="entry name" value="HisKA_3"/>
    <property type="match status" value="1"/>
</dbReference>
<keyword evidence="7" id="KW-0067">ATP-binding</keyword>
<dbReference type="InterPro" id="IPR050482">
    <property type="entry name" value="Sensor_HK_TwoCompSys"/>
</dbReference>
<evidence type="ECO:0000256" key="4">
    <source>
        <dbReference type="ARBA" id="ARBA00022679"/>
    </source>
</evidence>
<evidence type="ECO:0000256" key="11">
    <source>
        <dbReference type="SAM" id="Phobius"/>
    </source>
</evidence>
<protein>
    <recommendedName>
        <fullName evidence="2">histidine kinase</fullName>
        <ecNumber evidence="2">2.7.13.3</ecNumber>
    </recommendedName>
</protein>
<keyword evidence="11" id="KW-0472">Membrane</keyword>
<evidence type="ECO:0000256" key="6">
    <source>
        <dbReference type="ARBA" id="ARBA00022777"/>
    </source>
</evidence>
<keyword evidence="4" id="KW-0808">Transferase</keyword>
<dbReference type="CDD" id="cd16917">
    <property type="entry name" value="HATPase_UhpB-NarQ-NarX-like"/>
    <property type="match status" value="1"/>
</dbReference>
<evidence type="ECO:0000313" key="15">
    <source>
        <dbReference type="Proteomes" id="UP001499851"/>
    </source>
</evidence>
<evidence type="ECO:0000256" key="7">
    <source>
        <dbReference type="ARBA" id="ARBA00022840"/>
    </source>
</evidence>
<comment type="catalytic activity">
    <reaction evidence="1">
        <text>ATP + protein L-histidine = ADP + protein N-phospho-L-histidine.</text>
        <dbReference type="EC" id="2.7.13.3"/>
    </reaction>
</comment>
<gene>
    <name evidence="14" type="ORF">GCM10009830_44700</name>
</gene>
<feature type="domain" description="Signal transduction histidine kinase subgroup 3 dimerisation and phosphoacceptor" evidence="13">
    <location>
        <begin position="126"/>
        <end position="190"/>
    </location>
</feature>
<feature type="region of interest" description="Disordered" evidence="10">
    <location>
        <begin position="276"/>
        <end position="346"/>
    </location>
</feature>
<feature type="transmembrane region" description="Helical" evidence="11">
    <location>
        <begin position="50"/>
        <end position="68"/>
    </location>
</feature>
<keyword evidence="9" id="KW-0175">Coiled coil</keyword>
<feature type="domain" description="Histidine kinase/HSP90-like ATPase" evidence="12">
    <location>
        <begin position="230"/>
        <end position="381"/>
    </location>
</feature>
<evidence type="ECO:0000259" key="12">
    <source>
        <dbReference type="Pfam" id="PF02518"/>
    </source>
</evidence>
<dbReference type="SUPFAM" id="SSF55874">
    <property type="entry name" value="ATPase domain of HSP90 chaperone/DNA topoisomerase II/histidine kinase"/>
    <property type="match status" value="1"/>
</dbReference>
<keyword evidence="11" id="KW-0812">Transmembrane</keyword>
<dbReference type="PANTHER" id="PTHR24421">
    <property type="entry name" value="NITRATE/NITRITE SENSOR PROTEIN NARX-RELATED"/>
    <property type="match status" value="1"/>
</dbReference>
<sequence length="384" mass="39736">MIMGAVLAAIALTAAVNGLDTEALPMWRQLLFPALAVLAYLHGRHWAGRYGAHVLLASALVPAGIAFVSVNEAVSSFLVLGVFVMLPWFAGRYRRQQVELYLAEKERAARLERERELVAQRVQAQERARIAADLHDSVGHDLALIALRAGALELAPGLPEANREAAAALRANAVEATDRLRQALGLLRDEAAPVAPFDEPVRDLVDRAAAAGLDVRLEAETAPTGAVVDRAVYRIVQEALTNAAKHAPGCAVAVRVERAGETVQVAVVNEASAVEQAGSGTALPESSAGTATARSWTGLPDSAGSGTGMPAPARSSPRLPDSAESGPAMLAQAGSGTTLHGQAGSGTGLAGLAERVRLLGGTFSAGPRDGGFAVEAEMPLRGDA</sequence>
<name>A0ABP4TQD3_9ACTN</name>
<evidence type="ECO:0000259" key="13">
    <source>
        <dbReference type="Pfam" id="PF07730"/>
    </source>
</evidence>
<proteinExistence type="predicted"/>
<keyword evidence="11" id="KW-1133">Transmembrane helix</keyword>
<reference evidence="15" key="1">
    <citation type="journal article" date="2019" name="Int. J. Syst. Evol. Microbiol.">
        <title>The Global Catalogue of Microorganisms (GCM) 10K type strain sequencing project: providing services to taxonomists for standard genome sequencing and annotation.</title>
        <authorList>
            <consortium name="The Broad Institute Genomics Platform"/>
            <consortium name="The Broad Institute Genome Sequencing Center for Infectious Disease"/>
            <person name="Wu L."/>
            <person name="Ma J."/>
        </authorList>
    </citation>
    <scope>NUCLEOTIDE SEQUENCE [LARGE SCALE GENOMIC DNA]</scope>
    <source>
        <strain evidence="15">JCM 16001</strain>
    </source>
</reference>
<dbReference type="Proteomes" id="UP001499851">
    <property type="component" value="Unassembled WGS sequence"/>
</dbReference>
<evidence type="ECO:0000256" key="10">
    <source>
        <dbReference type="SAM" id="MobiDB-lite"/>
    </source>
</evidence>
<dbReference type="PANTHER" id="PTHR24421:SF10">
    <property type="entry name" value="NITRATE_NITRITE SENSOR PROTEIN NARQ"/>
    <property type="match status" value="1"/>
</dbReference>
<evidence type="ECO:0000256" key="2">
    <source>
        <dbReference type="ARBA" id="ARBA00012438"/>
    </source>
</evidence>
<evidence type="ECO:0000256" key="8">
    <source>
        <dbReference type="ARBA" id="ARBA00023012"/>
    </source>
</evidence>
<evidence type="ECO:0000256" key="1">
    <source>
        <dbReference type="ARBA" id="ARBA00000085"/>
    </source>
</evidence>
<keyword evidence="6" id="KW-0418">Kinase</keyword>
<evidence type="ECO:0000256" key="3">
    <source>
        <dbReference type="ARBA" id="ARBA00022553"/>
    </source>
</evidence>